<protein>
    <submittedName>
        <fullName evidence="1">Uncharacterized protein</fullName>
    </submittedName>
</protein>
<sequence>MQKLYDELSDGCPDGKPGPSCQGHVDWLVLQSRSIRMLLEGSEDPRIYADAIPLVDQVELAAEKGTTSEAVQSDVLSAVNGLNRWLLDHVSGVSTPSATTVSTTTRPQTPEAQLNVLVYQRGLTSIATTEASDDVGWTCRILSSPNDLTKAPAQWLVDEVFGNDRRRQWTELGIPMLCPEHVPVLEQAKSGNYERWYQDGKYVVGEEIPPGTYQVTGKVTDCYWERSTKSGEIIDNNFASVASDIKVTIKASDGGFTSQGCGTWKKVG</sequence>
<gene>
    <name evidence="1" type="ORF">LX83_004995</name>
</gene>
<comment type="caution">
    <text evidence="1">The sequence shown here is derived from an EMBL/GenBank/DDBJ whole genome shotgun (WGS) entry which is preliminary data.</text>
</comment>
<reference evidence="1" key="1">
    <citation type="submission" date="2022-06" db="EMBL/GenBank/DDBJ databases">
        <title>Genomic Encyclopedia of Archaeal and Bacterial Type Strains, Phase II (KMG-II): from individual species to whole genera.</title>
        <authorList>
            <person name="Goeker M."/>
        </authorList>
    </citation>
    <scope>NUCLEOTIDE SEQUENCE</scope>
    <source>
        <strain evidence="1">DSM 43935</strain>
    </source>
</reference>
<dbReference type="AlphaFoldDB" id="A0AAE3GH20"/>
<dbReference type="RefSeq" id="WP_253775646.1">
    <property type="nucleotide sequence ID" value="NZ_JAMTCK010000012.1"/>
</dbReference>
<evidence type="ECO:0000313" key="2">
    <source>
        <dbReference type="Proteomes" id="UP001206128"/>
    </source>
</evidence>
<keyword evidence="2" id="KW-1185">Reference proteome</keyword>
<accession>A0AAE3GH20</accession>
<dbReference type="Proteomes" id="UP001206128">
    <property type="component" value="Unassembled WGS sequence"/>
</dbReference>
<name>A0AAE3GH20_9PSEU</name>
<dbReference type="EMBL" id="JAMTCK010000012">
    <property type="protein sequence ID" value="MCP2168121.1"/>
    <property type="molecule type" value="Genomic_DNA"/>
</dbReference>
<proteinExistence type="predicted"/>
<organism evidence="1 2">
    <name type="scientific">Goodfellowiella coeruleoviolacea</name>
    <dbReference type="NCBI Taxonomy" id="334858"/>
    <lineage>
        <taxon>Bacteria</taxon>
        <taxon>Bacillati</taxon>
        <taxon>Actinomycetota</taxon>
        <taxon>Actinomycetes</taxon>
        <taxon>Pseudonocardiales</taxon>
        <taxon>Pseudonocardiaceae</taxon>
        <taxon>Goodfellowiella</taxon>
    </lineage>
</organism>
<evidence type="ECO:0000313" key="1">
    <source>
        <dbReference type="EMBL" id="MCP2168121.1"/>
    </source>
</evidence>